<evidence type="ECO:0000256" key="4">
    <source>
        <dbReference type="ARBA" id="ARBA00022448"/>
    </source>
</evidence>
<evidence type="ECO:0000259" key="9">
    <source>
        <dbReference type="Pfam" id="PF18388"/>
    </source>
</evidence>
<evidence type="ECO:0000256" key="8">
    <source>
        <dbReference type="SAM" id="MobiDB-lite"/>
    </source>
</evidence>
<sequence length="487" mass="52657">MSSIEDTKQLSLRTGQTSINALGINAPPSPAYKSAPADSSVHYTCFIRLPFARGDFVDPPQVDWNSTKDRALWKIISKASNSKELDCKYRLHLELSARFDVSLAFLLQQAAWLYERHFAQMKAQMKKLSPSVCPSPLPPDSTGNVAVNSNATAFQIGSQGPRAPSALSARIRDSPTPTMGSGGSGLFRQPAVLPSPSTTNQPLKTEGLSRTPSTRTLTQSRTGPPASPAQPSNRAFNTAFSNHRKPVSPQREISEPDSDPLQESDSDSSSDGESQSTARSQAFRRPANYNNKNKYGYDDDDEDEDGESSGGFLPFATTATGSADPAATLKSPVKRAYEQRPIAPDSSASSASSAAPPRAATGTGKQREVNRGDYAQASPASALSPRQREELSKLSPRVRKEGSEGTPSMGSSFSDLDVSHRGSIHEPYAAWFNNEQDELDQPSTEEQVFVETEVLMGKGSWVYCNHHICCFKQSKAYVPSDATQNAK</sequence>
<evidence type="ECO:0000256" key="3">
    <source>
        <dbReference type="ARBA" id="ARBA00013784"/>
    </source>
</evidence>
<feature type="region of interest" description="Disordered" evidence="8">
    <location>
        <begin position="155"/>
        <end position="419"/>
    </location>
</feature>
<keyword evidence="6" id="KW-0072">Autophagy</keyword>
<feature type="compositionally biased region" description="Acidic residues" evidence="8">
    <location>
        <begin position="298"/>
        <end position="307"/>
    </location>
</feature>
<dbReference type="Gene3D" id="1.10.10.2570">
    <property type="match status" value="1"/>
</dbReference>
<feature type="compositionally biased region" description="Polar residues" evidence="8">
    <location>
        <begin position="405"/>
        <end position="414"/>
    </location>
</feature>
<comment type="subcellular location">
    <subcellularLocation>
        <location evidence="1">Preautophagosomal structure</location>
    </subcellularLocation>
</comment>
<dbReference type="GO" id="GO:0015031">
    <property type="term" value="P:protein transport"/>
    <property type="evidence" value="ECO:0007669"/>
    <property type="project" value="UniProtKB-KW"/>
</dbReference>
<comment type="function">
    <text evidence="7">Plays a role in autophagy. Functions at the preautophagosomal structure (PAS) in order to form normal autophagosomes under starvation conditions. Also plays a role in mitophagy and regulation of filamentous growth.</text>
</comment>
<keyword evidence="4" id="KW-0813">Transport</keyword>
<dbReference type="InterPro" id="IPR039362">
    <property type="entry name" value="ATG29_sf"/>
</dbReference>
<protein>
    <recommendedName>
        <fullName evidence="3">Autophagy-related protein 29</fullName>
    </recommendedName>
</protein>
<dbReference type="PANTHER" id="PTHR40012:SF1">
    <property type="entry name" value="AUTOPHAGY-RELATED PROTEIN 29"/>
    <property type="match status" value="1"/>
</dbReference>
<evidence type="ECO:0000313" key="11">
    <source>
        <dbReference type="Proteomes" id="UP000308953"/>
    </source>
</evidence>
<dbReference type="PANTHER" id="PTHR40012">
    <property type="entry name" value="AUTOPHAGY-RELATED PROTEIN 29"/>
    <property type="match status" value="1"/>
</dbReference>
<dbReference type="Pfam" id="PF18388">
    <property type="entry name" value="ATG29_N"/>
    <property type="match status" value="1"/>
</dbReference>
<name>A0A4S9F8X5_AURPU</name>
<dbReference type="EMBL" id="QZAV01000007">
    <property type="protein sequence ID" value="THX43962.1"/>
    <property type="molecule type" value="Genomic_DNA"/>
</dbReference>
<feature type="compositionally biased region" description="Basic and acidic residues" evidence="8">
    <location>
        <begin position="386"/>
        <end position="403"/>
    </location>
</feature>
<dbReference type="Proteomes" id="UP000308953">
    <property type="component" value="Unassembled WGS sequence"/>
</dbReference>
<accession>A0A4S9F8X5</accession>
<reference evidence="10 11" key="1">
    <citation type="submission" date="2018-10" db="EMBL/GenBank/DDBJ databases">
        <title>Fifty Aureobasidium pullulans genomes reveal a recombining polyextremotolerant generalist.</title>
        <authorList>
            <person name="Gostincar C."/>
            <person name="Turk M."/>
            <person name="Zajc J."/>
            <person name="Gunde-Cimerman N."/>
        </authorList>
    </citation>
    <scope>NUCLEOTIDE SEQUENCE [LARGE SCALE GENOMIC DNA]</scope>
    <source>
        <strain evidence="10 11">EXF-9785</strain>
    </source>
</reference>
<organism evidence="10 11">
    <name type="scientific">Aureobasidium pullulans</name>
    <name type="common">Black yeast</name>
    <name type="synonym">Pullularia pullulans</name>
    <dbReference type="NCBI Taxonomy" id="5580"/>
    <lineage>
        <taxon>Eukaryota</taxon>
        <taxon>Fungi</taxon>
        <taxon>Dikarya</taxon>
        <taxon>Ascomycota</taxon>
        <taxon>Pezizomycotina</taxon>
        <taxon>Dothideomycetes</taxon>
        <taxon>Dothideomycetidae</taxon>
        <taxon>Dothideales</taxon>
        <taxon>Saccotheciaceae</taxon>
        <taxon>Aureobasidium</taxon>
    </lineage>
</organism>
<feature type="compositionally biased region" description="Polar residues" evidence="8">
    <location>
        <begin position="229"/>
        <end position="241"/>
    </location>
</feature>
<dbReference type="GO" id="GO:0000045">
    <property type="term" value="P:autophagosome assembly"/>
    <property type="evidence" value="ECO:0007669"/>
    <property type="project" value="InterPro"/>
</dbReference>
<feature type="compositionally biased region" description="Polar residues" evidence="8">
    <location>
        <begin position="195"/>
        <end position="222"/>
    </location>
</feature>
<evidence type="ECO:0000256" key="7">
    <source>
        <dbReference type="ARBA" id="ARBA00060351"/>
    </source>
</evidence>
<dbReference type="GO" id="GO:0000407">
    <property type="term" value="C:phagophore assembly site"/>
    <property type="evidence" value="ECO:0007669"/>
    <property type="project" value="UniProtKB-SubCell"/>
</dbReference>
<dbReference type="AlphaFoldDB" id="A0A4S9F8X5"/>
<comment type="caution">
    <text evidence="10">The sequence shown here is derived from an EMBL/GenBank/DDBJ whole genome shotgun (WGS) entry which is preliminary data.</text>
</comment>
<evidence type="ECO:0000256" key="1">
    <source>
        <dbReference type="ARBA" id="ARBA00004329"/>
    </source>
</evidence>
<dbReference type="InterPro" id="IPR040666">
    <property type="entry name" value="Atg29_N"/>
</dbReference>
<dbReference type="InterPro" id="IPR039113">
    <property type="entry name" value="ATG29"/>
</dbReference>
<gene>
    <name evidence="10" type="ORF">D6D10_00746</name>
</gene>
<evidence type="ECO:0000256" key="6">
    <source>
        <dbReference type="ARBA" id="ARBA00023006"/>
    </source>
</evidence>
<feature type="compositionally biased region" description="Acidic residues" evidence="8">
    <location>
        <begin position="255"/>
        <end position="270"/>
    </location>
</feature>
<dbReference type="FunFam" id="1.10.10.2570:FF:000001">
    <property type="entry name" value="Autophagy-related protein 29"/>
    <property type="match status" value="1"/>
</dbReference>
<keyword evidence="5" id="KW-0653">Protein transport</keyword>
<evidence type="ECO:0000313" key="10">
    <source>
        <dbReference type="EMBL" id="THX43962.1"/>
    </source>
</evidence>
<comment type="similarity">
    <text evidence="2">Belongs to the ATG29 family.</text>
</comment>
<feature type="compositionally biased region" description="Low complexity" evidence="8">
    <location>
        <begin position="343"/>
        <end position="360"/>
    </location>
</feature>
<evidence type="ECO:0000256" key="2">
    <source>
        <dbReference type="ARBA" id="ARBA00010082"/>
    </source>
</evidence>
<evidence type="ECO:0000256" key="5">
    <source>
        <dbReference type="ARBA" id="ARBA00022927"/>
    </source>
</evidence>
<proteinExistence type="inferred from homology"/>
<feature type="domain" description="Atg29 N-terminal" evidence="9">
    <location>
        <begin position="43"/>
        <end position="88"/>
    </location>
</feature>